<reference evidence="2 3" key="1">
    <citation type="submission" date="2023-05" db="EMBL/GenBank/DDBJ databases">
        <title>B98-5 Cell Line De Novo Hybrid Assembly: An Optical Mapping Approach.</title>
        <authorList>
            <person name="Kananen K."/>
            <person name="Auerbach J.A."/>
            <person name="Kautto E."/>
            <person name="Blachly J.S."/>
        </authorList>
    </citation>
    <scope>NUCLEOTIDE SEQUENCE [LARGE SCALE GENOMIC DNA]</scope>
    <source>
        <strain evidence="2">B95-8</strain>
        <tissue evidence="2">Cell line</tissue>
    </source>
</reference>
<gene>
    <name evidence="2" type="ORF">P7K49_012817</name>
</gene>
<feature type="region of interest" description="Disordered" evidence="1">
    <location>
        <begin position="56"/>
        <end position="77"/>
    </location>
</feature>
<evidence type="ECO:0000313" key="2">
    <source>
        <dbReference type="EMBL" id="KAK2107652.1"/>
    </source>
</evidence>
<keyword evidence="3" id="KW-1185">Reference proteome</keyword>
<proteinExistence type="predicted"/>
<evidence type="ECO:0000256" key="1">
    <source>
        <dbReference type="SAM" id="MobiDB-lite"/>
    </source>
</evidence>
<dbReference type="Proteomes" id="UP001266305">
    <property type="component" value="Unassembled WGS sequence"/>
</dbReference>
<feature type="non-terminal residue" evidence="2">
    <location>
        <position position="1"/>
    </location>
</feature>
<evidence type="ECO:0000313" key="3">
    <source>
        <dbReference type="Proteomes" id="UP001266305"/>
    </source>
</evidence>
<sequence>ALKIILLDKNLASDAFCHKMQHVTQCAQPTSTPVVPSPLLQDKPRAFQRPNTEALWPKAQTQGPGLLALGESSRNIR</sequence>
<organism evidence="2 3">
    <name type="scientific">Saguinus oedipus</name>
    <name type="common">Cotton-top tamarin</name>
    <name type="synonym">Oedipomidas oedipus</name>
    <dbReference type="NCBI Taxonomy" id="9490"/>
    <lineage>
        <taxon>Eukaryota</taxon>
        <taxon>Metazoa</taxon>
        <taxon>Chordata</taxon>
        <taxon>Craniata</taxon>
        <taxon>Vertebrata</taxon>
        <taxon>Euteleostomi</taxon>
        <taxon>Mammalia</taxon>
        <taxon>Eutheria</taxon>
        <taxon>Euarchontoglires</taxon>
        <taxon>Primates</taxon>
        <taxon>Haplorrhini</taxon>
        <taxon>Platyrrhini</taxon>
        <taxon>Cebidae</taxon>
        <taxon>Callitrichinae</taxon>
        <taxon>Saguinus</taxon>
    </lineage>
</organism>
<dbReference type="EMBL" id="JASSZA010000006">
    <property type="protein sequence ID" value="KAK2107652.1"/>
    <property type="molecule type" value="Genomic_DNA"/>
</dbReference>
<comment type="caution">
    <text evidence="2">The sequence shown here is derived from an EMBL/GenBank/DDBJ whole genome shotgun (WGS) entry which is preliminary data.</text>
</comment>
<protein>
    <submittedName>
        <fullName evidence="2">Uncharacterized protein</fullName>
    </submittedName>
</protein>
<accession>A0ABQ9VEJ2</accession>
<name>A0ABQ9VEJ2_SAGOE</name>